<dbReference type="AlphaFoldDB" id="A0A0M3ASL8"/>
<proteinExistence type="inferred from homology"/>
<evidence type="ECO:0000256" key="1">
    <source>
        <dbReference type="ARBA" id="ARBA00038310"/>
    </source>
</evidence>
<dbReference type="PANTHER" id="PTHR43569">
    <property type="entry name" value="AMIDOHYDROLASE"/>
    <property type="match status" value="1"/>
</dbReference>
<protein>
    <recommendedName>
        <fullName evidence="2">Amidohydrolase-related domain-containing protein</fullName>
    </recommendedName>
</protein>
<dbReference type="Gene3D" id="3.20.20.140">
    <property type="entry name" value="Metal-dependent hydrolases"/>
    <property type="match status" value="1"/>
</dbReference>
<dbReference type="PATRIC" id="fig|56193.3.peg.2629"/>
<dbReference type="RefSeq" id="WP_046763937.1">
    <property type="nucleotide sequence ID" value="NZ_LBIC01000005.1"/>
</dbReference>
<evidence type="ECO:0000259" key="2">
    <source>
        <dbReference type="Pfam" id="PF04909"/>
    </source>
</evidence>
<dbReference type="InterPro" id="IPR006680">
    <property type="entry name" value="Amidohydro-rel"/>
</dbReference>
<comment type="similarity">
    <text evidence="1">Belongs to the metallo-dependent hydrolases superfamily.</text>
</comment>
<dbReference type="SUPFAM" id="SSF51556">
    <property type="entry name" value="Metallo-dependent hydrolases"/>
    <property type="match status" value="1"/>
</dbReference>
<evidence type="ECO:0000313" key="3">
    <source>
        <dbReference type="EMBL" id="KKW91931.1"/>
    </source>
</evidence>
<name>A0A0M3ASL8_9SPHN</name>
<evidence type="ECO:0000313" key="4">
    <source>
        <dbReference type="Proteomes" id="UP000033874"/>
    </source>
</evidence>
<dbReference type="InterPro" id="IPR032466">
    <property type="entry name" value="Metal_Hydrolase"/>
</dbReference>
<dbReference type="EMBL" id="LBIC01000005">
    <property type="protein sequence ID" value="KKW91931.1"/>
    <property type="molecule type" value="Genomic_DNA"/>
</dbReference>
<dbReference type="GO" id="GO:0016787">
    <property type="term" value="F:hydrolase activity"/>
    <property type="evidence" value="ECO:0007669"/>
    <property type="project" value="InterPro"/>
</dbReference>
<dbReference type="InterPro" id="IPR052350">
    <property type="entry name" value="Metallo-dep_Lactonases"/>
</dbReference>
<reference evidence="3 4" key="1">
    <citation type="submission" date="2015-04" db="EMBL/GenBank/DDBJ databases">
        <title>Genome sequence of aromatic hydrocarbons-degrading Sphingobium chungbukense DJ77.</title>
        <authorList>
            <person name="Kim Y.-C."/>
            <person name="Chae J.-C."/>
        </authorList>
    </citation>
    <scope>NUCLEOTIDE SEQUENCE [LARGE SCALE GENOMIC DNA]</scope>
    <source>
        <strain evidence="3 4">DJ77</strain>
    </source>
</reference>
<feature type="domain" description="Amidohydrolase-related" evidence="2">
    <location>
        <begin position="19"/>
        <end position="330"/>
    </location>
</feature>
<dbReference type="STRING" id="56193.YP76_12640"/>
<dbReference type="Proteomes" id="UP000033874">
    <property type="component" value="Unassembled WGS sequence"/>
</dbReference>
<sequence>MTRPSAMTDEESAVDRILDAHQHFWDADERRATPFRPEHYQAMAADTDLPIVATVFAECMTAYDMRLPSSLASTGETRFAARMAERHAASTIRFASGIIAFADPLANEASFATVVDAHRDAANGRLRAVRRSVAWDEDGSLNYAVLQTSRGMLARREMRDAAHILADRDLLCETWLYHPQIGELEELAMAVPGCTFILDHAGTPLASGRHAGVAVEGEWRDAMAALADRPNVAVKIGGLVTPGTAVDARRKARGLERWTRDALAEDIAPWLDHLIDRFGPGRCLFETNFPVDAAHCDLGILVGAYLDVLSGLSDGDRQAILYGNAAALYAIT</sequence>
<gene>
    <name evidence="3" type="ORF">YP76_12640</name>
</gene>
<dbReference type="Pfam" id="PF04909">
    <property type="entry name" value="Amidohydro_2"/>
    <property type="match status" value="1"/>
</dbReference>
<dbReference type="PANTHER" id="PTHR43569:SF1">
    <property type="entry name" value="BLL3371 PROTEIN"/>
    <property type="match status" value="1"/>
</dbReference>
<keyword evidence="4" id="KW-1185">Reference proteome</keyword>
<organism evidence="3 4">
    <name type="scientific">Sphingobium chungbukense</name>
    <dbReference type="NCBI Taxonomy" id="56193"/>
    <lineage>
        <taxon>Bacteria</taxon>
        <taxon>Pseudomonadati</taxon>
        <taxon>Pseudomonadota</taxon>
        <taxon>Alphaproteobacteria</taxon>
        <taxon>Sphingomonadales</taxon>
        <taxon>Sphingomonadaceae</taxon>
        <taxon>Sphingobium</taxon>
    </lineage>
</organism>
<accession>A0A0M3ASL8</accession>
<comment type="caution">
    <text evidence="3">The sequence shown here is derived from an EMBL/GenBank/DDBJ whole genome shotgun (WGS) entry which is preliminary data.</text>
</comment>